<feature type="domain" description="DUF1618" evidence="2">
    <location>
        <begin position="283"/>
        <end position="409"/>
    </location>
</feature>
<evidence type="ECO:0000259" key="2">
    <source>
        <dbReference type="Pfam" id="PF07762"/>
    </source>
</evidence>
<organism evidence="3 4">
    <name type="scientific">Urochloa decumbens</name>
    <dbReference type="NCBI Taxonomy" id="240449"/>
    <lineage>
        <taxon>Eukaryota</taxon>
        <taxon>Viridiplantae</taxon>
        <taxon>Streptophyta</taxon>
        <taxon>Embryophyta</taxon>
        <taxon>Tracheophyta</taxon>
        <taxon>Spermatophyta</taxon>
        <taxon>Magnoliopsida</taxon>
        <taxon>Liliopsida</taxon>
        <taxon>Poales</taxon>
        <taxon>Poaceae</taxon>
        <taxon>PACMAD clade</taxon>
        <taxon>Panicoideae</taxon>
        <taxon>Panicodae</taxon>
        <taxon>Paniceae</taxon>
        <taxon>Melinidinae</taxon>
        <taxon>Urochloa</taxon>
    </lineage>
</organism>
<dbReference type="InterPro" id="IPR011676">
    <property type="entry name" value="DUF1618"/>
</dbReference>
<evidence type="ECO:0000313" key="4">
    <source>
        <dbReference type="Proteomes" id="UP001497457"/>
    </source>
</evidence>
<comment type="caution">
    <text evidence="3">The sequence shown here is derived from an EMBL/GenBank/DDBJ whole genome shotgun (WGS) entry which is preliminary data.</text>
</comment>
<proteinExistence type="predicted"/>
<feature type="compositionally biased region" description="Basic residues" evidence="1">
    <location>
        <begin position="1"/>
        <end position="20"/>
    </location>
</feature>
<evidence type="ECO:0000256" key="1">
    <source>
        <dbReference type="SAM" id="MobiDB-lite"/>
    </source>
</evidence>
<gene>
    <name evidence="3" type="ORF">URODEC1_LOCUS119840</name>
</gene>
<dbReference type="EMBL" id="CAXIPR030000509">
    <property type="protein sequence ID" value="CAM0146227.1"/>
    <property type="molecule type" value="Genomic_DNA"/>
</dbReference>
<sequence length="581" mass="63208">MRKYRSRSPSPRPRRTRQKTHPAAAAAAAAPTTNTEATQPPSSSPPAAYPRWVLLENQCVIEAVGATISTGEAKTVAAGRTSAGDPIRVSVRAAAPPSESRICVQQVQSTYASVIAAHGDSVLLEVGCHGYGREADYFVYSAGAGAAVPPSLSLLPPCYHAAKNESDGYYSGSPRGNKGPVRRYLNPNATGLVRRGEDDFVVAWLIKMVVVDDDSGDYGGVKVKRHAAELLLLRDGEWSVTRAAIGSGESSNGGELRLSWWGTDSVVSVGGDGLLCFVQFGGQGLMFTNVFDETPVVRHVPFPPALEMVDHPRKCRGSSQDVCATSDGTVKLVSVYPRCCCGSSGATHCRHSSNAYTIKTWTLKMDGMEWVMDGMVDGTELWALDAYKRLPRIQLAHPIVSLNEPHVIFFMVCESFYKRKRSHKKDRLILVDMKSKTLRSVCRYDGRSFTHGRIFLPSSVSDYFNSSPSCSDVAATSSVGKRSMDSEPLPLVIANQQFIDNTSNSKAASPEKRILAALQKVPGLAREDVLKAYSILSHDSNGRRFRSLLGLPVNMRKDWLLMEIKSSQACSFCSTCTANWQ</sequence>
<reference evidence="3 4" key="1">
    <citation type="submission" date="2024-10" db="EMBL/GenBank/DDBJ databases">
        <authorList>
            <person name="Ryan C."/>
        </authorList>
    </citation>
    <scope>NUCLEOTIDE SEQUENCE [LARGE SCALE GENOMIC DNA]</scope>
</reference>
<feature type="compositionally biased region" description="Low complexity" evidence="1">
    <location>
        <begin position="22"/>
        <end position="41"/>
    </location>
</feature>
<protein>
    <recommendedName>
        <fullName evidence="2">DUF1618 domain-containing protein</fullName>
    </recommendedName>
</protein>
<dbReference type="Pfam" id="PF07762">
    <property type="entry name" value="DUF1618"/>
    <property type="match status" value="1"/>
</dbReference>
<feature type="region of interest" description="Disordered" evidence="1">
    <location>
        <begin position="1"/>
        <end position="48"/>
    </location>
</feature>
<name>A0ABC9GXZ2_9POAL</name>
<dbReference type="PANTHER" id="PTHR33074">
    <property type="entry name" value="EXPRESSED PROTEIN-RELATED"/>
    <property type="match status" value="1"/>
</dbReference>
<accession>A0ABC9GXZ2</accession>
<evidence type="ECO:0000313" key="3">
    <source>
        <dbReference type="EMBL" id="CAM0146227.1"/>
    </source>
</evidence>
<dbReference type="PANTHER" id="PTHR33074:SF124">
    <property type="entry name" value="DUF1618 DOMAIN-CONTAINING PROTEIN"/>
    <property type="match status" value="1"/>
</dbReference>
<dbReference type="AlphaFoldDB" id="A0ABC9GXZ2"/>
<dbReference type="Proteomes" id="UP001497457">
    <property type="component" value="Unassembled WGS sequence"/>
</dbReference>
<keyword evidence="4" id="KW-1185">Reference proteome</keyword>